<keyword evidence="2 3" id="KW-0808">Transferase</keyword>
<dbReference type="Pfam" id="PF03602">
    <property type="entry name" value="Cons_hypoth95"/>
    <property type="match status" value="1"/>
</dbReference>
<dbReference type="GO" id="GO:0003676">
    <property type="term" value="F:nucleic acid binding"/>
    <property type="evidence" value="ECO:0007669"/>
    <property type="project" value="InterPro"/>
</dbReference>
<dbReference type="PANTHER" id="PTHR43542">
    <property type="entry name" value="METHYLTRANSFERASE"/>
    <property type="match status" value="1"/>
</dbReference>
<evidence type="ECO:0000256" key="2">
    <source>
        <dbReference type="ARBA" id="ARBA00022679"/>
    </source>
</evidence>
<dbReference type="PANTHER" id="PTHR43542:SF1">
    <property type="entry name" value="METHYLTRANSFERASE"/>
    <property type="match status" value="1"/>
</dbReference>
<evidence type="ECO:0000313" key="4">
    <source>
        <dbReference type="Proteomes" id="UP000824165"/>
    </source>
</evidence>
<dbReference type="InterPro" id="IPR029063">
    <property type="entry name" value="SAM-dependent_MTases_sf"/>
</dbReference>
<protein>
    <submittedName>
        <fullName evidence="3">16S rRNA (Guanine(966)-N(2))-methyltransferase RsmD</fullName>
        <ecNumber evidence="3">2.1.1.171</ecNumber>
    </submittedName>
</protein>
<reference evidence="3" key="2">
    <citation type="journal article" date="2021" name="PeerJ">
        <title>Extensive microbial diversity within the chicken gut microbiome revealed by metagenomics and culture.</title>
        <authorList>
            <person name="Gilroy R."/>
            <person name="Ravi A."/>
            <person name="Getino M."/>
            <person name="Pursley I."/>
            <person name="Horton D.L."/>
            <person name="Alikhan N.F."/>
            <person name="Baker D."/>
            <person name="Gharbi K."/>
            <person name="Hall N."/>
            <person name="Watson M."/>
            <person name="Adriaenssens E.M."/>
            <person name="Foster-Nyarko E."/>
            <person name="Jarju S."/>
            <person name="Secka A."/>
            <person name="Antonio M."/>
            <person name="Oren A."/>
            <person name="Chaudhuri R.R."/>
            <person name="La Ragione R."/>
            <person name="Hildebrand F."/>
            <person name="Pallen M.J."/>
        </authorList>
    </citation>
    <scope>NUCLEOTIDE SEQUENCE</scope>
    <source>
        <strain evidence="3">CHK181-108</strain>
    </source>
</reference>
<dbReference type="NCBIfam" id="TIGR00095">
    <property type="entry name" value="16S rRNA (guanine(966)-N(2))-methyltransferase RsmD"/>
    <property type="match status" value="1"/>
</dbReference>
<dbReference type="Proteomes" id="UP000824165">
    <property type="component" value="Unassembled WGS sequence"/>
</dbReference>
<evidence type="ECO:0000256" key="1">
    <source>
        <dbReference type="ARBA" id="ARBA00022603"/>
    </source>
</evidence>
<comment type="caution">
    <text evidence="3">The sequence shown here is derived from an EMBL/GenBank/DDBJ whole genome shotgun (WGS) entry which is preliminary data.</text>
</comment>
<dbReference type="EMBL" id="DVLU01000025">
    <property type="protein sequence ID" value="HIT84830.1"/>
    <property type="molecule type" value="Genomic_DNA"/>
</dbReference>
<name>A0A9D1H1Y2_9FIRM</name>
<dbReference type="SUPFAM" id="SSF53335">
    <property type="entry name" value="S-adenosyl-L-methionine-dependent methyltransferases"/>
    <property type="match status" value="1"/>
</dbReference>
<accession>A0A9D1H1Y2</accession>
<dbReference type="InterPro" id="IPR002052">
    <property type="entry name" value="DNA_methylase_N6_adenine_CS"/>
</dbReference>
<sequence length="183" mass="20205">MRIIAGEHRGRKLADFEGRNIRPTTDRVKESVFNLIQEYISDAGVLDMFGGSGALFLEALSRGAAHAVCIEKDRRAADIIRKNIDTLGYGGKCELITGDSLGYIGRCGRSFDIIFLDPPYNKGFAEPSLKTIAENGLLTDRGIAVLESDDTDFFGEVRGLEIIKQRKYGRTHITVYKKTGEGN</sequence>
<keyword evidence="1 3" id="KW-0489">Methyltransferase</keyword>
<dbReference type="AlphaFoldDB" id="A0A9D1H1Y2"/>
<evidence type="ECO:0000313" key="3">
    <source>
        <dbReference type="EMBL" id="HIT84830.1"/>
    </source>
</evidence>
<dbReference type="CDD" id="cd02440">
    <property type="entry name" value="AdoMet_MTases"/>
    <property type="match status" value="1"/>
</dbReference>
<dbReference type="PROSITE" id="PS00092">
    <property type="entry name" value="N6_MTASE"/>
    <property type="match status" value="1"/>
</dbReference>
<reference evidence="3" key="1">
    <citation type="submission" date="2020-10" db="EMBL/GenBank/DDBJ databases">
        <authorList>
            <person name="Gilroy R."/>
        </authorList>
    </citation>
    <scope>NUCLEOTIDE SEQUENCE</scope>
    <source>
        <strain evidence="3">CHK181-108</strain>
    </source>
</reference>
<dbReference type="Gene3D" id="3.40.50.150">
    <property type="entry name" value="Vaccinia Virus protein VP39"/>
    <property type="match status" value="1"/>
</dbReference>
<organism evidence="3 4">
    <name type="scientific">Candidatus Ornithomonoglobus intestinigallinarum</name>
    <dbReference type="NCBI Taxonomy" id="2840894"/>
    <lineage>
        <taxon>Bacteria</taxon>
        <taxon>Bacillati</taxon>
        <taxon>Bacillota</taxon>
        <taxon>Clostridia</taxon>
        <taxon>Candidatus Ornithomonoglobus</taxon>
    </lineage>
</organism>
<dbReference type="EC" id="2.1.1.171" evidence="3"/>
<dbReference type="PIRSF" id="PIRSF004553">
    <property type="entry name" value="CHP00095"/>
    <property type="match status" value="1"/>
</dbReference>
<proteinExistence type="predicted"/>
<gene>
    <name evidence="3" type="primary">rsmD</name>
    <name evidence="3" type="ORF">IAA60_02865</name>
</gene>
<dbReference type="InterPro" id="IPR004398">
    <property type="entry name" value="RNA_MeTrfase_RsmD"/>
</dbReference>
<dbReference type="GO" id="GO:0052913">
    <property type="term" value="F:16S rRNA (guanine(966)-N(2))-methyltransferase activity"/>
    <property type="evidence" value="ECO:0007669"/>
    <property type="project" value="UniProtKB-EC"/>
</dbReference>